<evidence type="ECO:0000313" key="2">
    <source>
        <dbReference type="Proteomes" id="UP000321058"/>
    </source>
</evidence>
<protein>
    <submittedName>
        <fullName evidence="1">Uncharacterized protein</fullName>
    </submittedName>
</protein>
<dbReference type="GO" id="GO:0016829">
    <property type="term" value="F:lyase activity"/>
    <property type="evidence" value="ECO:0007669"/>
    <property type="project" value="InterPro"/>
</dbReference>
<dbReference type="RefSeq" id="WP_147156008.1">
    <property type="nucleotide sequence ID" value="NZ_BKAJ01000175.1"/>
</dbReference>
<dbReference type="Proteomes" id="UP000321058">
    <property type="component" value="Unassembled WGS sequence"/>
</dbReference>
<name>A0A512NNZ7_9HYPH</name>
<dbReference type="PIRSF" id="PIRSF021494">
    <property type="entry name" value="Rv0216_prd"/>
    <property type="match status" value="1"/>
</dbReference>
<dbReference type="PANTHER" id="PTHR43664:SF1">
    <property type="entry name" value="BETA-METHYLMALYL-COA DEHYDRATASE"/>
    <property type="match status" value="1"/>
</dbReference>
<dbReference type="SUPFAM" id="SSF54637">
    <property type="entry name" value="Thioesterase/thiol ester dehydrase-isomerase"/>
    <property type="match status" value="2"/>
</dbReference>
<dbReference type="EMBL" id="BKAJ01000175">
    <property type="protein sequence ID" value="GEP60671.1"/>
    <property type="molecule type" value="Genomic_DNA"/>
</dbReference>
<reference evidence="1 2" key="1">
    <citation type="submission" date="2019-07" db="EMBL/GenBank/DDBJ databases">
        <title>Whole genome shotgun sequence of Reyranella soli NBRC 108950.</title>
        <authorList>
            <person name="Hosoyama A."/>
            <person name="Uohara A."/>
            <person name="Ohji S."/>
            <person name="Ichikawa N."/>
        </authorList>
    </citation>
    <scope>NUCLEOTIDE SEQUENCE [LARGE SCALE GENOMIC DNA]</scope>
    <source>
        <strain evidence="1 2">NBRC 108950</strain>
    </source>
</reference>
<dbReference type="Gene3D" id="3.10.129.10">
    <property type="entry name" value="Hotdog Thioesterase"/>
    <property type="match status" value="1"/>
</dbReference>
<dbReference type="InterPro" id="IPR016790">
    <property type="entry name" value="Thiol_ester_hydratase_Rv0216"/>
</dbReference>
<proteinExistence type="predicted"/>
<dbReference type="InterPro" id="IPR048274">
    <property type="entry name" value="MC_hydratase"/>
</dbReference>
<evidence type="ECO:0000313" key="1">
    <source>
        <dbReference type="EMBL" id="GEP60671.1"/>
    </source>
</evidence>
<dbReference type="CDD" id="cd03451">
    <property type="entry name" value="FkbR2"/>
    <property type="match status" value="2"/>
</dbReference>
<keyword evidence="2" id="KW-1185">Reference proteome</keyword>
<gene>
    <name evidence="1" type="ORF">RSO01_78370</name>
</gene>
<dbReference type="PANTHER" id="PTHR43664">
    <property type="entry name" value="MONOAMINE OXIDASE-RELATED"/>
    <property type="match status" value="1"/>
</dbReference>
<accession>A0A512NNZ7</accession>
<sequence length="351" mass="38257">MSKTSTGNFFEDFRVGQEFRHATPRTLTEADAALNVGLYGSRFAINSSDEFARSIGLLRAPLDDLLVFHVVIGKTVNDISLNAVANLGYAEFRWGVPVYPGDTVQSKSTVLGLRENSNKASGVVWVRSTGTNQKGEMVLDYVRWVMVHKRDPQAAVGAPVVPKTAAAVAPADLIVPEGLKLGGYDDVVAGSPHRWEDYEPGERIDHVSGITLEDSDHMFSTRLYQNTARVHFDAFAGKNTRFGRRLAYGGHVISLARALSFNGLANGFRLAAINAGSHVGPTFGGDTIYAWSEVLEKAPLPGRADLGALRMRLIAAKDFPCDSFPGKHADGKYHPAVTLDLDYWLLMPRRA</sequence>
<organism evidence="1 2">
    <name type="scientific">Reyranella soli</name>
    <dbReference type="NCBI Taxonomy" id="1230389"/>
    <lineage>
        <taxon>Bacteria</taxon>
        <taxon>Pseudomonadati</taxon>
        <taxon>Pseudomonadota</taxon>
        <taxon>Alphaproteobacteria</taxon>
        <taxon>Hyphomicrobiales</taxon>
        <taxon>Reyranellaceae</taxon>
        <taxon>Reyranella</taxon>
    </lineage>
</organism>
<comment type="caution">
    <text evidence="1">The sequence shown here is derived from an EMBL/GenBank/DDBJ whole genome shotgun (WGS) entry which is preliminary data.</text>
</comment>
<dbReference type="Pfam" id="PF19315">
    <property type="entry name" value="MC_hydratase"/>
    <property type="match status" value="1"/>
</dbReference>
<dbReference type="AlphaFoldDB" id="A0A512NNZ7"/>
<dbReference type="InterPro" id="IPR029069">
    <property type="entry name" value="HotDog_dom_sf"/>
</dbReference>
<dbReference type="OrthoDB" id="9796589at2"/>
<dbReference type="InterPro" id="IPR052342">
    <property type="entry name" value="MCH/BMMD"/>
</dbReference>